<protein>
    <submittedName>
        <fullName evidence="1">Uncharacterized protein</fullName>
    </submittedName>
</protein>
<proteinExistence type="predicted"/>
<comment type="caution">
    <text evidence="1">The sequence shown here is derived from an EMBL/GenBank/DDBJ whole genome shotgun (WGS) entry which is preliminary data.</text>
</comment>
<dbReference type="EMBL" id="WMBB01000001">
    <property type="protein sequence ID" value="MTE11824.1"/>
    <property type="molecule type" value="Genomic_DNA"/>
</dbReference>
<keyword evidence="2" id="KW-1185">Reference proteome</keyword>
<evidence type="ECO:0000313" key="1">
    <source>
        <dbReference type="EMBL" id="MTE11824.1"/>
    </source>
</evidence>
<reference evidence="1 2" key="1">
    <citation type="submission" date="2019-11" db="EMBL/GenBank/DDBJ databases">
        <title>Nocardia sp. nov. CT2-14 isolated from soil.</title>
        <authorList>
            <person name="Kanchanasin P."/>
            <person name="Tanasupawat S."/>
            <person name="Yuki M."/>
            <person name="Kudo T."/>
        </authorList>
    </citation>
    <scope>NUCLEOTIDE SEQUENCE [LARGE SCALE GENOMIC DNA]</scope>
    <source>
        <strain evidence="1 2">CT2-14</strain>
    </source>
</reference>
<dbReference type="InterPro" id="IPR046193">
    <property type="entry name" value="DUF6221"/>
</dbReference>
<name>A0A6I3KUW3_9NOCA</name>
<dbReference type="AlphaFoldDB" id="A0A6I3KUW3"/>
<dbReference type="Proteomes" id="UP000432464">
    <property type="component" value="Unassembled WGS sequence"/>
</dbReference>
<sequence length="121" mass="13750">MTIEEFIEARIDKQQEAAEFALQLEHDFRDTGRVINYEWVRFVRRHGVHTAPSSVFLPGAPTPAQTLRQCAALRHAIGLIRLAHVQSDGYSVDEVSLELDLRPVAAIWSDHPDYCPEWAQA</sequence>
<accession>A0A6I3KUW3</accession>
<evidence type="ECO:0000313" key="2">
    <source>
        <dbReference type="Proteomes" id="UP000432464"/>
    </source>
</evidence>
<organism evidence="1 2">
    <name type="scientific">Nocardia aurantiaca</name>
    <dbReference type="NCBI Taxonomy" id="2675850"/>
    <lineage>
        <taxon>Bacteria</taxon>
        <taxon>Bacillati</taxon>
        <taxon>Actinomycetota</taxon>
        <taxon>Actinomycetes</taxon>
        <taxon>Mycobacteriales</taxon>
        <taxon>Nocardiaceae</taxon>
        <taxon>Nocardia</taxon>
    </lineage>
</organism>
<gene>
    <name evidence="1" type="ORF">GLP40_03345</name>
</gene>
<dbReference type="Pfam" id="PF19730">
    <property type="entry name" value="DUF6221"/>
    <property type="match status" value="1"/>
</dbReference>
<dbReference type="RefSeq" id="WP_154786257.1">
    <property type="nucleotide sequence ID" value="NZ_WMBB01000001.1"/>
</dbReference>